<feature type="domain" description="MucBP" evidence="4">
    <location>
        <begin position="1297"/>
        <end position="1359"/>
    </location>
</feature>
<dbReference type="Gene3D" id="2.60.40.4300">
    <property type="match status" value="7"/>
</dbReference>
<evidence type="ECO:0000259" key="4">
    <source>
        <dbReference type="Pfam" id="PF06458"/>
    </source>
</evidence>
<evidence type="ECO:0000256" key="1">
    <source>
        <dbReference type="ARBA" id="ARBA00022737"/>
    </source>
</evidence>
<evidence type="ECO:0000256" key="2">
    <source>
        <dbReference type="SAM" id="MobiDB-lite"/>
    </source>
</evidence>
<dbReference type="RefSeq" id="WP_078806455.1">
    <property type="nucleotide sequence ID" value="NZ_FUXI01000004.1"/>
</dbReference>
<feature type="domain" description="Mub B2-like" evidence="5">
    <location>
        <begin position="689"/>
        <end position="782"/>
    </location>
</feature>
<feature type="transmembrane region" description="Helical" evidence="3">
    <location>
        <begin position="1403"/>
        <end position="1420"/>
    </location>
</feature>
<evidence type="ECO:0000313" key="6">
    <source>
        <dbReference type="EMBL" id="SJZ48631.1"/>
    </source>
</evidence>
<organism evidence="6 7">
    <name type="scientific">Pilibacter termitis</name>
    <dbReference type="NCBI Taxonomy" id="263852"/>
    <lineage>
        <taxon>Bacteria</taxon>
        <taxon>Bacillati</taxon>
        <taxon>Bacillota</taxon>
        <taxon>Bacilli</taxon>
        <taxon>Lactobacillales</taxon>
        <taxon>Enterococcaceae</taxon>
        <taxon>Pilibacter</taxon>
    </lineage>
</organism>
<feature type="domain" description="Mub B2-like" evidence="5">
    <location>
        <begin position="890"/>
        <end position="984"/>
    </location>
</feature>
<proteinExistence type="predicted"/>
<dbReference type="InterPro" id="IPR041495">
    <property type="entry name" value="Mub_B2"/>
</dbReference>
<dbReference type="Gene3D" id="3.10.20.320">
    <property type="entry name" value="Putative peptidoglycan bound protein (lpxtg motif)"/>
    <property type="match status" value="1"/>
</dbReference>
<dbReference type="InterPro" id="IPR005046">
    <property type="entry name" value="DUF285"/>
</dbReference>
<feature type="domain" description="Mub B2-like" evidence="5">
    <location>
        <begin position="586"/>
        <end position="662"/>
    </location>
</feature>
<keyword evidence="3" id="KW-1133">Transmembrane helix</keyword>
<feature type="domain" description="Mub B2-like" evidence="5">
    <location>
        <begin position="787"/>
        <end position="883"/>
    </location>
</feature>
<name>A0A1T4L215_9ENTE</name>
<feature type="region of interest" description="Disordered" evidence="2">
    <location>
        <begin position="1367"/>
        <end position="1395"/>
    </location>
</feature>
<dbReference type="STRING" id="263852.SAMN02745116_00492"/>
<dbReference type="Gene3D" id="3.80.10.10">
    <property type="entry name" value="Ribonuclease Inhibitor"/>
    <property type="match status" value="2"/>
</dbReference>
<dbReference type="InterPro" id="IPR009459">
    <property type="entry name" value="MucBP_dom"/>
</dbReference>
<keyword evidence="1" id="KW-0677">Repeat</keyword>
<dbReference type="GO" id="GO:0031146">
    <property type="term" value="P:SCF-dependent proteasomal ubiquitin-dependent protein catabolic process"/>
    <property type="evidence" value="ECO:0007669"/>
    <property type="project" value="TreeGrafter"/>
</dbReference>
<reference evidence="6 7" key="1">
    <citation type="submission" date="2017-02" db="EMBL/GenBank/DDBJ databases">
        <authorList>
            <person name="Peterson S.W."/>
        </authorList>
    </citation>
    <scope>NUCLEOTIDE SEQUENCE [LARGE SCALE GENOMIC DNA]</scope>
    <source>
        <strain evidence="6 7">ATCC BAA-1030</strain>
    </source>
</reference>
<protein>
    <submittedName>
        <fullName evidence="6">LPXTG-motif cell wall anchor domain-containing protein</fullName>
    </submittedName>
</protein>
<dbReference type="Proteomes" id="UP000190328">
    <property type="component" value="Unassembled WGS sequence"/>
</dbReference>
<dbReference type="EMBL" id="FUXI01000004">
    <property type="protein sequence ID" value="SJZ48631.1"/>
    <property type="molecule type" value="Genomic_DNA"/>
</dbReference>
<keyword evidence="7" id="KW-1185">Reference proteome</keyword>
<keyword evidence="3" id="KW-0812">Transmembrane</keyword>
<feature type="domain" description="Mub B2-like" evidence="5">
    <location>
        <begin position="1195"/>
        <end position="1287"/>
    </location>
</feature>
<dbReference type="NCBIfam" id="TIGR01167">
    <property type="entry name" value="LPXTG_anchor"/>
    <property type="match status" value="1"/>
</dbReference>
<dbReference type="Pfam" id="PF03382">
    <property type="entry name" value="DUF285"/>
    <property type="match status" value="2"/>
</dbReference>
<evidence type="ECO:0000259" key="5">
    <source>
        <dbReference type="Pfam" id="PF17966"/>
    </source>
</evidence>
<feature type="domain" description="Mub B2-like" evidence="5">
    <location>
        <begin position="1092"/>
        <end position="1186"/>
    </location>
</feature>
<evidence type="ECO:0000256" key="3">
    <source>
        <dbReference type="SAM" id="Phobius"/>
    </source>
</evidence>
<dbReference type="PANTHER" id="PTHR13318">
    <property type="entry name" value="PARTNER OF PAIRED, ISOFORM B-RELATED"/>
    <property type="match status" value="1"/>
</dbReference>
<dbReference type="OrthoDB" id="2193318at2"/>
<dbReference type="GO" id="GO:0019005">
    <property type="term" value="C:SCF ubiquitin ligase complex"/>
    <property type="evidence" value="ECO:0007669"/>
    <property type="project" value="TreeGrafter"/>
</dbReference>
<dbReference type="NCBIfam" id="TIGR02167">
    <property type="entry name" value="Liste_lipo_26"/>
    <property type="match status" value="9"/>
</dbReference>
<evidence type="ECO:0000313" key="7">
    <source>
        <dbReference type="Proteomes" id="UP000190328"/>
    </source>
</evidence>
<keyword evidence="3" id="KW-0472">Membrane</keyword>
<gene>
    <name evidence="6" type="ORF">SAMN02745116_00492</name>
</gene>
<feature type="domain" description="Mub B2-like" evidence="5">
    <location>
        <begin position="991"/>
        <end position="1085"/>
    </location>
</feature>
<dbReference type="InterPro" id="IPR011889">
    <property type="entry name" value="Liste_lipo_26"/>
</dbReference>
<dbReference type="SUPFAM" id="SSF52058">
    <property type="entry name" value="L domain-like"/>
    <property type="match status" value="1"/>
</dbReference>
<dbReference type="Pfam" id="PF06458">
    <property type="entry name" value="MucBP"/>
    <property type="match status" value="1"/>
</dbReference>
<dbReference type="Pfam" id="PF17966">
    <property type="entry name" value="Muc_B2"/>
    <property type="match status" value="7"/>
</dbReference>
<dbReference type="InterPro" id="IPR032675">
    <property type="entry name" value="LRR_dom_sf"/>
</dbReference>
<sequence>MKTLKKGFVERFVIVLLLLFPYFATLGNVEVAQASDYDEATIKGTFGTADWYIKNGTTELHILGGEFGVAVNIQNGTGNTPDSPWWEWESGITKIIFDEKVIANKNSSYLFNGLATLTSIEGLDKLDTSKVEDMKGMFRGIAVTSLDLSQFDTRNVKEMTGLFNWCKNLKNIDLSSFDTSKVTNMVGMFAGCNNLESITFGDHFDTSNVVGMVSMFHGCNSLKSIDVSKFDTSNVIDMAVMFAECSSLKNLDLTSFDTSNVVDMMSMFAGCSVLETLDLSSFDTSKTTNMAFMFQQDFELTSLKLGKNFKTNNVTRMELMFEKCRKLETIDLSSFTTSNVTNMQAMFSGCWRLKEIDVSNFNTSNVLDMTMMFYDCQSLVDLDVANFDISKTNNVRAMFESCKNLKSLNISNFDVSHTDSGNILSGLLSLRKLTLGANARLVANQSGLFDISLQNYGGYTPEAYTGSWQNIGTSTDENRPNGNYVFTSNELMANYNGTQAGTYVWQPKYYSVTWNGVHGIFIGGTTSVTNNQLLYGEATPTPENFTPPFNYVFDGWEPMIENTVTKDMVYTAKWQHRINESVQPWQAKRIISYQYADGTKAAETVEQTLTFTRNLKSDMVDGTVLEDYWDKASDNFPEITSPTIPNWQADKAKVPAKTITWQEVLAVQDAMFTIKETVIYDHGKSSDVDEKNITRTIQYKDKATGNTLAPDEVQTVTFTREKTTNLVTGEFLYGSWNEVTQTFSSKNSPIVANYTAETPTVASQVVTPNDLDTTVQVYYTKNANVTVDEEVKEITRTIQYKDKVTGEEKAPDVLQKVKFTRNCTTDLNTGNKTYGAWNVAEQTFATVKSPEIAGCTADKLVVPSETVKPEDKDILVTVEYTQNSNVKIEEDVKEITRTIQYKDKVTGEEKAPDVLQKVKFTRNCTTDLNTGNKTYGAWNIAEQTFATVKSPEIVGYTADKTVVPSETVKPEDKDILVTVEYTQNPNVKIEEDVKEITRTIEYKDKVTGEEKAPDVLQKVKFTRNCTTDLNTGNKIYGAWNIAEQTFATVKSPEIAGYTADKLDVPSETVKPEDKDILVTVEYTKNPNVKIEEDVKEITRTIEYKEKSTGKQLADNSVQTLKFTRDKITDLATEEVKFGAWNVAEQTFATVKSPEIAGYTADKLVVPSETVKPEDKDILVTVEYTQNPNVKIEEDIKEITRTIQYKDKATGKELANTVVQTLKFTRYKITDLTTGEVKFGAWNIAEQTFTTVKSPEIAGYTADKTVIPSETVKPEDKDITLTVYYVKTPLVDTQIPAPVIIRYVDETGKSLLKDKVITGKLNEKFTEKAPSILGYKLKSSESAVEFTITTKEQTIIFVYESTNAQLPTTYEPTTSSTTTTSVNNNTTTSTSKTLPSTNEAKGNIWSMLGMCIISLVVGVFVKRKKARVI</sequence>
<accession>A0A1T4L215</accession>